<proteinExistence type="predicted"/>
<protein>
    <submittedName>
        <fullName evidence="2">Thiopeptide-type bacteriocin biosynthesis domain-containing protein</fullName>
    </submittedName>
</protein>
<name>A0A0S4QJG6_9ACTN</name>
<evidence type="ECO:0000259" key="1">
    <source>
        <dbReference type="Pfam" id="PF14028"/>
    </source>
</evidence>
<gene>
    <name evidence="2" type="ORF">Ga0074812_10452</name>
</gene>
<dbReference type="Proteomes" id="UP000198802">
    <property type="component" value="Unassembled WGS sequence"/>
</dbReference>
<reference evidence="3" key="1">
    <citation type="submission" date="2015-11" db="EMBL/GenBank/DDBJ databases">
        <authorList>
            <person name="Varghese N."/>
        </authorList>
    </citation>
    <scope>NUCLEOTIDE SEQUENCE [LARGE SCALE GENOMIC DNA]</scope>
    <source>
        <strain evidence="3">DSM 45899</strain>
    </source>
</reference>
<dbReference type="NCBIfam" id="TIGR03891">
    <property type="entry name" value="thiopep_ocin"/>
    <property type="match status" value="1"/>
</dbReference>
<dbReference type="EMBL" id="FAOZ01000004">
    <property type="protein sequence ID" value="CUU54972.1"/>
    <property type="molecule type" value="Genomic_DNA"/>
</dbReference>
<dbReference type="Pfam" id="PF14028">
    <property type="entry name" value="Lant_dehydr_C"/>
    <property type="match status" value="1"/>
</dbReference>
<keyword evidence="3" id="KW-1185">Reference proteome</keyword>
<dbReference type="RefSeq" id="WP_091273076.1">
    <property type="nucleotide sequence ID" value="NZ_FAOZ01000004.1"/>
</dbReference>
<organism evidence="2 3">
    <name type="scientific">Parafrankia irregularis</name>
    <dbReference type="NCBI Taxonomy" id="795642"/>
    <lineage>
        <taxon>Bacteria</taxon>
        <taxon>Bacillati</taxon>
        <taxon>Actinomycetota</taxon>
        <taxon>Actinomycetes</taxon>
        <taxon>Frankiales</taxon>
        <taxon>Frankiaceae</taxon>
        <taxon>Parafrankia</taxon>
    </lineage>
</organism>
<dbReference type="InterPro" id="IPR023809">
    <property type="entry name" value="Thiopep_bacteriocin_synth_dom"/>
</dbReference>
<dbReference type="AlphaFoldDB" id="A0A0S4QJG6"/>
<evidence type="ECO:0000313" key="3">
    <source>
        <dbReference type="Proteomes" id="UP000198802"/>
    </source>
</evidence>
<evidence type="ECO:0000313" key="2">
    <source>
        <dbReference type="EMBL" id="CUU54972.1"/>
    </source>
</evidence>
<accession>A0A0S4QJG6</accession>
<feature type="domain" description="Thiopeptide-type bacteriocin biosynthesis" evidence="1">
    <location>
        <begin position="64"/>
        <end position="315"/>
    </location>
</feature>
<sequence length="320" mass="33232">MSSAHLTAPAAGQVADAIRVLLAGGDLATTAAEVGLEPADLADAADVYHLAGLAALERPAHGRWHQVHVHPAGPEPADRTLAARLGPRLDALVTDHAAAGWWYMNKSPGWRIRLLDADTDAVSALLDDLAGAGTIAAWNPAVYEPEAAAFGGEAGMGIAHALFCADSAGVLDYLRQENPPLDRRELSVLLISAMCAAAGLDWYERGDVFTRIASMRPDPPAAAARAALTAQLRVMLSAPAHAGSPLFATSGPVAFATPWRDAFAKAGQRLGSAATAGTLNRGLRALLAHLVIFHWNRLGLPAGAQATLARAAARACLPED</sequence>